<dbReference type="AlphaFoldDB" id="M0GAD9"/>
<dbReference type="PIRSF" id="PIRSF037228">
    <property type="entry name" value="Lant_mod_RumM"/>
    <property type="match status" value="1"/>
</dbReference>
<evidence type="ECO:0000256" key="1">
    <source>
        <dbReference type="SAM" id="MobiDB-lite"/>
    </source>
</evidence>
<evidence type="ECO:0000313" key="3">
    <source>
        <dbReference type="EMBL" id="ELZ69261.1"/>
    </source>
</evidence>
<dbReference type="GO" id="GO:0005975">
    <property type="term" value="P:carbohydrate metabolic process"/>
    <property type="evidence" value="ECO:0007669"/>
    <property type="project" value="InterPro"/>
</dbReference>
<dbReference type="NCBIfam" id="TIGR03897">
    <property type="entry name" value="lanti_2_LanM"/>
    <property type="match status" value="1"/>
</dbReference>
<dbReference type="SUPFAM" id="SSF158745">
    <property type="entry name" value="LanC-like"/>
    <property type="match status" value="1"/>
</dbReference>
<comment type="caution">
    <text evidence="3">The sequence shown here is derived from an EMBL/GenBank/DDBJ whole genome shotgun (WGS) entry which is preliminary data.</text>
</comment>
<protein>
    <submittedName>
        <fullName evidence="3">Lanthionine synthetase C family protein</fullName>
    </submittedName>
</protein>
<dbReference type="Gene3D" id="1.50.10.10">
    <property type="match status" value="1"/>
</dbReference>
<dbReference type="InterPro" id="IPR017146">
    <property type="entry name" value="Lanti_2_LanM"/>
</dbReference>
<accession>M0GAD9</accession>
<proteinExistence type="predicted"/>
<organism evidence="3 4">
    <name type="scientific">Haloferax prahovense (strain DSM 18310 / JCM 13924 / TL6)</name>
    <dbReference type="NCBI Taxonomy" id="1227461"/>
    <lineage>
        <taxon>Archaea</taxon>
        <taxon>Methanobacteriati</taxon>
        <taxon>Methanobacteriota</taxon>
        <taxon>Stenosarchaea group</taxon>
        <taxon>Halobacteria</taxon>
        <taxon>Halobacteriales</taxon>
        <taxon>Haloferacaceae</taxon>
        <taxon>Haloferax</taxon>
    </lineage>
</organism>
<evidence type="ECO:0000313" key="4">
    <source>
        <dbReference type="Proteomes" id="UP000011559"/>
    </source>
</evidence>
<dbReference type="GO" id="GO:0031179">
    <property type="term" value="P:peptide modification"/>
    <property type="evidence" value="ECO:0007669"/>
    <property type="project" value="InterPro"/>
</dbReference>
<feature type="compositionally biased region" description="Polar residues" evidence="1">
    <location>
        <begin position="1"/>
        <end position="14"/>
    </location>
</feature>
<dbReference type="EMBL" id="AOLG01000028">
    <property type="protein sequence ID" value="ELZ69261.1"/>
    <property type="molecule type" value="Genomic_DNA"/>
</dbReference>
<keyword evidence="4" id="KW-1185">Reference proteome</keyword>
<evidence type="ECO:0000259" key="2">
    <source>
        <dbReference type="Pfam" id="PF13575"/>
    </source>
</evidence>
<name>M0GAD9_HALPT</name>
<dbReference type="CDD" id="cd04792">
    <property type="entry name" value="LanM-like"/>
    <property type="match status" value="1"/>
</dbReference>
<dbReference type="InterPro" id="IPR012341">
    <property type="entry name" value="6hp_glycosidase-like_sf"/>
</dbReference>
<gene>
    <name evidence="3" type="ORF">C457_09019</name>
</gene>
<feature type="domain" description="Lantibiotic biosynthesis protein dehydration" evidence="2">
    <location>
        <begin position="216"/>
        <end position="598"/>
    </location>
</feature>
<dbReference type="Proteomes" id="UP000011559">
    <property type="component" value="Unassembled WGS sequence"/>
</dbReference>
<sequence length="1049" mass="115133">MATSTSDETVFTQQQRREIAGRARTLHERLEGPSNDPGPDPEISPTTILDEWEGLFADEEQFSERLSADGIRRGDIESESAATKWPSDVPLPAWLETIEELIEYLRSSDPTRYSSTPDDVPFRELLTGFSEFARSRLGTLSVPDESVEPLVEGLTRRFHALCVRPLYVEFKSFVEHFDPELAAADPDEFDDPPTEYYEEFIDAMFAHGMSNLCVEYPVLARQIAVIIDNWVDAVSELCRRIRDDTPALKARFDIDGSVTSLEPLSTDAHAKGRIPVRVSFGSRDVIYKPRGVDGGVALYEVLERVSERTSVATFQSPEYLPRDGYGWMEPIAYDDLADTDAVRRYYEQAGLLTCVAYALNMTDCQYENLLVDGESPMVVDGETAFHPSLDPAAMPTPTEVSTVAHSTILSTLLAPWSVGDPRTPSDDDAGVPHAGFGSSSERAFKDVSKPGIEAANTDVMTVEEVRPEVNLTTNTASTADGDHPPVSYTEALVEGFTEAYDTIRSLHEDGAFFSDVLPSTLVDGLENRLVYRATARYGSILRSAAARDPLRDGARLSVEYEKLAVPFFDGRIDADGYWPLYAAERRALRRRDFPRFASSPTSSTVTHDRNELPVDVDTPGFDRCRQRVASMSDDDRDRQAWLLQYAFGPQVPGPAPEPDVSAEVFGATAKTLFEEVLDAGIETPDGDAWVSISPTKTGIDLYPTDFSLYHGRGGIALAAAALFETTGETRYRTVAEEVLSPVLDAIEDGGPPPNLGGMLGVGSVVYTLTVISELLDADEYRRAARSAADVVTESHVTNDETFDVLEGAAGTMLGLLAYYDRHGDESVLDRAVACGERLLDGRVLEDGYRVWRTAEDEPPLTGFSHGACGIGYALARLAEATGDERFLDATREALAFESALYDPNQNNWAKSHEDPSYDDKWCHGRSGMALARLGIADALDDSDLHNAAIDALSETARAEPSNMDHVCCGNFGRVEALLVGARRGPLDGSHAIELARRCLTRRDAHGEFSMTGHTATFPNPMFFHGLSGVVYSLLRLENPDRLPSVLLLE</sequence>
<feature type="region of interest" description="Disordered" evidence="1">
    <location>
        <begin position="1"/>
        <end position="46"/>
    </location>
</feature>
<reference evidence="3 4" key="1">
    <citation type="journal article" date="2014" name="PLoS Genet.">
        <title>Phylogenetically driven sequencing of extremely halophilic archaea reveals strategies for static and dynamic osmo-response.</title>
        <authorList>
            <person name="Becker E.A."/>
            <person name="Seitzer P.M."/>
            <person name="Tritt A."/>
            <person name="Larsen D."/>
            <person name="Krusor M."/>
            <person name="Yao A.I."/>
            <person name="Wu D."/>
            <person name="Madern D."/>
            <person name="Eisen J.A."/>
            <person name="Darling A.E."/>
            <person name="Facciotti M.T."/>
        </authorList>
    </citation>
    <scope>NUCLEOTIDE SEQUENCE [LARGE SCALE GENOMIC DNA]</scope>
    <source>
        <strain evidence="4">DSM 18310 / JCM 13924 / TL6</strain>
    </source>
</reference>
<dbReference type="OrthoDB" id="271351at2157"/>
<dbReference type="SMART" id="SM01260">
    <property type="entry name" value="LANC_like"/>
    <property type="match status" value="1"/>
</dbReference>
<dbReference type="InterPro" id="IPR007822">
    <property type="entry name" value="LANC-like"/>
</dbReference>
<dbReference type="InterPro" id="IPR025410">
    <property type="entry name" value="Lant_dehyd"/>
</dbReference>
<dbReference type="PATRIC" id="fig|1227461.3.peg.1816"/>
<dbReference type="PRINTS" id="PR01950">
    <property type="entry name" value="LANCSUPER"/>
</dbReference>
<dbReference type="RefSeq" id="WP_008093839.1">
    <property type="nucleotide sequence ID" value="NZ_AOLG01000028.1"/>
</dbReference>
<dbReference type="Pfam" id="PF05147">
    <property type="entry name" value="LANC_like"/>
    <property type="match status" value="1"/>
</dbReference>
<feature type="compositionally biased region" description="Basic and acidic residues" evidence="1">
    <location>
        <begin position="15"/>
        <end position="31"/>
    </location>
</feature>
<dbReference type="Pfam" id="PF13575">
    <property type="entry name" value="DUF4135"/>
    <property type="match status" value="1"/>
</dbReference>